<dbReference type="EnsemblMetazoa" id="CapteT34948">
    <property type="protein sequence ID" value="CapteP34948"/>
    <property type="gene ID" value="CapteG34948"/>
</dbReference>
<dbReference type="PANTHER" id="PTHR11202">
    <property type="entry name" value="SPROUTY-RELATED, EVH1 DOMAIN-CONTAINING PROTEIN FAMILY MEMBER"/>
    <property type="match status" value="1"/>
</dbReference>
<dbReference type="Pfam" id="PF05210">
    <property type="entry name" value="Sprouty"/>
    <property type="match status" value="1"/>
</dbReference>
<dbReference type="GO" id="GO:0019901">
    <property type="term" value="F:protein kinase binding"/>
    <property type="evidence" value="ECO:0007669"/>
    <property type="project" value="TreeGrafter"/>
</dbReference>
<proteinExistence type="predicted"/>
<dbReference type="CDD" id="cd10574">
    <property type="entry name" value="EVH1_SPRED-like"/>
    <property type="match status" value="1"/>
</dbReference>
<dbReference type="FunCoup" id="R7UND1">
    <property type="interactions" value="652"/>
</dbReference>
<evidence type="ECO:0000313" key="4">
    <source>
        <dbReference type="EnsemblMetazoa" id="CapteP34948"/>
    </source>
</evidence>
<feature type="compositionally biased region" description="Basic and acidic residues" evidence="1">
    <location>
        <begin position="264"/>
        <end position="274"/>
    </location>
</feature>
<accession>R7UND1</accession>
<evidence type="ECO:0000259" key="2">
    <source>
        <dbReference type="PROSITE" id="PS50229"/>
    </source>
</evidence>
<dbReference type="SUPFAM" id="SSF50729">
    <property type="entry name" value="PH domain-like"/>
    <property type="match status" value="1"/>
</dbReference>
<evidence type="ECO:0000313" key="5">
    <source>
        <dbReference type="Proteomes" id="UP000014760"/>
    </source>
</evidence>
<dbReference type="OMA" id="FEHHRIC"/>
<dbReference type="EMBL" id="KB299620">
    <property type="protein sequence ID" value="ELU07735.1"/>
    <property type="molecule type" value="Genomic_DNA"/>
</dbReference>
<dbReference type="InterPro" id="IPR041937">
    <property type="entry name" value="SPRE_EVH1"/>
</dbReference>
<dbReference type="OrthoDB" id="5786858at2759"/>
<gene>
    <name evidence="3" type="ORF">CAPTEDRAFT_34948</name>
</gene>
<dbReference type="STRING" id="283909.R7UND1"/>
<sequence length="427" mass="47341">SEEFLVQVKAQVMIRDDSKGGWFPMEKGGMSRVGLRKLALHPTNLAQTNSTGMQADLRHEYHIFGTQIVEQTVVLNCILNKNIQYTKATPMFHHWKIDEKRFGLTFQSSADARAFDKGVKRAVEDLLEGMWCSPDGPLNDELGDDEVFMVRGNSPDNSLHTDFPQTLDLPLVGRRESCSQSASTASTTTSSPQSPTPSNLSRPQRAVFQPTSSALLVKDSTYKHSAFRGCAPQGAPYLSHYPYVQFARTRQSVHDYSYPTLDSLGKEQQQRRDSVSSAKKQTLSVQPPLPTKMKKPARQQKGGGQPGRQSLLLAQRSRCVYCHEMFVHEDNQRGRCEDAPDRGAQCIERVSCICCARGMLYHCMADADGDYGHPCVCDSSDEGNCRKWTALGLLSLIVPCLWCYAPLTACHRLGVLCGCCGGKHKAS</sequence>
<dbReference type="Proteomes" id="UP000014760">
    <property type="component" value="Unassembled WGS sequence"/>
</dbReference>
<dbReference type="Pfam" id="PF00568">
    <property type="entry name" value="WH1"/>
    <property type="match status" value="1"/>
</dbReference>
<organism evidence="3">
    <name type="scientific">Capitella teleta</name>
    <name type="common">Polychaete worm</name>
    <dbReference type="NCBI Taxonomy" id="283909"/>
    <lineage>
        <taxon>Eukaryota</taxon>
        <taxon>Metazoa</taxon>
        <taxon>Spiralia</taxon>
        <taxon>Lophotrochozoa</taxon>
        <taxon>Annelida</taxon>
        <taxon>Polychaeta</taxon>
        <taxon>Sedentaria</taxon>
        <taxon>Scolecida</taxon>
        <taxon>Capitellidae</taxon>
        <taxon>Capitella</taxon>
    </lineage>
</organism>
<protein>
    <recommendedName>
        <fullName evidence="2">WH1 domain-containing protein</fullName>
    </recommendedName>
</protein>
<dbReference type="GO" id="GO:0043409">
    <property type="term" value="P:negative regulation of MAPK cascade"/>
    <property type="evidence" value="ECO:0007669"/>
    <property type="project" value="TreeGrafter"/>
</dbReference>
<dbReference type="EMBL" id="AMQN01006965">
    <property type="status" value="NOT_ANNOTATED_CDS"/>
    <property type="molecule type" value="Genomic_DNA"/>
</dbReference>
<feature type="non-terminal residue" evidence="3">
    <location>
        <position position="427"/>
    </location>
</feature>
<evidence type="ECO:0000256" key="1">
    <source>
        <dbReference type="SAM" id="MobiDB-lite"/>
    </source>
</evidence>
<evidence type="ECO:0000313" key="3">
    <source>
        <dbReference type="EMBL" id="ELU07735.1"/>
    </source>
</evidence>
<dbReference type="GO" id="GO:0016020">
    <property type="term" value="C:membrane"/>
    <property type="evidence" value="ECO:0007669"/>
    <property type="project" value="InterPro"/>
</dbReference>
<name>R7UND1_CAPTE</name>
<feature type="non-terminal residue" evidence="3">
    <location>
        <position position="1"/>
    </location>
</feature>
<feature type="region of interest" description="Disordered" evidence="1">
    <location>
        <begin position="258"/>
        <end position="307"/>
    </location>
</feature>
<reference evidence="5" key="1">
    <citation type="submission" date="2012-12" db="EMBL/GenBank/DDBJ databases">
        <authorList>
            <person name="Hellsten U."/>
            <person name="Grimwood J."/>
            <person name="Chapman J.A."/>
            <person name="Shapiro H."/>
            <person name="Aerts A."/>
            <person name="Otillar R.P."/>
            <person name="Terry A.Y."/>
            <person name="Boore J.L."/>
            <person name="Simakov O."/>
            <person name="Marletaz F."/>
            <person name="Cho S.-J."/>
            <person name="Edsinger-Gonzales E."/>
            <person name="Havlak P."/>
            <person name="Kuo D.-H."/>
            <person name="Larsson T."/>
            <person name="Lv J."/>
            <person name="Arendt D."/>
            <person name="Savage R."/>
            <person name="Osoegawa K."/>
            <person name="de Jong P."/>
            <person name="Lindberg D.R."/>
            <person name="Seaver E.C."/>
            <person name="Weisblat D.A."/>
            <person name="Putnam N.H."/>
            <person name="Grigoriev I.V."/>
            <person name="Rokhsar D.S."/>
        </authorList>
    </citation>
    <scope>NUCLEOTIDE SEQUENCE</scope>
    <source>
        <strain evidence="5">I ESC-2004</strain>
    </source>
</reference>
<dbReference type="InterPro" id="IPR007875">
    <property type="entry name" value="Sprouty"/>
</dbReference>
<reference evidence="4" key="3">
    <citation type="submission" date="2015-06" db="UniProtKB">
        <authorList>
            <consortium name="EnsemblMetazoa"/>
        </authorList>
    </citation>
    <scope>IDENTIFICATION</scope>
</reference>
<feature type="compositionally biased region" description="Low complexity" evidence="1">
    <location>
        <begin position="179"/>
        <end position="198"/>
    </location>
</feature>
<dbReference type="AlphaFoldDB" id="R7UND1"/>
<feature type="domain" description="WH1" evidence="2">
    <location>
        <begin position="1"/>
        <end position="126"/>
    </location>
</feature>
<dbReference type="Gene3D" id="2.30.29.30">
    <property type="entry name" value="Pleckstrin-homology domain (PH domain)/Phosphotyrosine-binding domain (PTB)"/>
    <property type="match status" value="1"/>
</dbReference>
<dbReference type="PANTHER" id="PTHR11202:SF3">
    <property type="entry name" value="SPROUTY-RELATED PROTEIN WITH EVH-1 DOMAIN, ISOFORM C"/>
    <property type="match status" value="1"/>
</dbReference>
<dbReference type="HOGENOM" id="CLU_038867_1_1_1"/>
<dbReference type="InterPro" id="IPR000697">
    <property type="entry name" value="WH1/EVH1_dom"/>
</dbReference>
<reference evidence="3 5" key="2">
    <citation type="journal article" date="2013" name="Nature">
        <title>Insights into bilaterian evolution from three spiralian genomes.</title>
        <authorList>
            <person name="Simakov O."/>
            <person name="Marletaz F."/>
            <person name="Cho S.J."/>
            <person name="Edsinger-Gonzales E."/>
            <person name="Havlak P."/>
            <person name="Hellsten U."/>
            <person name="Kuo D.H."/>
            <person name="Larsson T."/>
            <person name="Lv J."/>
            <person name="Arendt D."/>
            <person name="Savage R."/>
            <person name="Osoegawa K."/>
            <person name="de Jong P."/>
            <person name="Grimwood J."/>
            <person name="Chapman J.A."/>
            <person name="Shapiro H."/>
            <person name="Aerts A."/>
            <person name="Otillar R.P."/>
            <person name="Terry A.Y."/>
            <person name="Boore J.L."/>
            <person name="Grigoriev I.V."/>
            <person name="Lindberg D.R."/>
            <person name="Seaver E.C."/>
            <person name="Weisblat D.A."/>
            <person name="Putnam N.H."/>
            <person name="Rokhsar D.S."/>
        </authorList>
    </citation>
    <scope>NUCLEOTIDE SEQUENCE</scope>
    <source>
        <strain evidence="3 5">I ESC-2004</strain>
    </source>
</reference>
<feature type="region of interest" description="Disordered" evidence="1">
    <location>
        <begin position="178"/>
        <end position="205"/>
    </location>
</feature>
<feature type="compositionally biased region" description="Polar residues" evidence="1">
    <location>
        <begin position="275"/>
        <end position="285"/>
    </location>
</feature>
<dbReference type="SMART" id="SM00461">
    <property type="entry name" value="WH1"/>
    <property type="match status" value="1"/>
</dbReference>
<dbReference type="InterPro" id="IPR011993">
    <property type="entry name" value="PH-like_dom_sf"/>
</dbReference>
<dbReference type="PROSITE" id="PS51227">
    <property type="entry name" value="SPR"/>
    <property type="match status" value="1"/>
</dbReference>
<keyword evidence="5" id="KW-1185">Reference proteome</keyword>
<dbReference type="PROSITE" id="PS50229">
    <property type="entry name" value="WH1"/>
    <property type="match status" value="1"/>
</dbReference>